<dbReference type="GO" id="GO:0005886">
    <property type="term" value="C:plasma membrane"/>
    <property type="evidence" value="ECO:0007669"/>
    <property type="project" value="UniProtKB-SubCell"/>
</dbReference>
<evidence type="ECO:0000313" key="10">
    <source>
        <dbReference type="Proteomes" id="UP000305887"/>
    </source>
</evidence>
<proteinExistence type="inferred from homology"/>
<dbReference type="AlphaFoldDB" id="A0A5C4MZG8"/>
<evidence type="ECO:0000313" key="9">
    <source>
        <dbReference type="EMBL" id="TNC51660.1"/>
    </source>
</evidence>
<name>A0A5C4MZG8_9RHOB</name>
<keyword evidence="5 7" id="KW-1133">Transmembrane helix</keyword>
<feature type="transmembrane region" description="Helical" evidence="7">
    <location>
        <begin position="12"/>
        <end position="38"/>
    </location>
</feature>
<protein>
    <submittedName>
        <fullName evidence="9">Carbohydrate ABC transporter permease</fullName>
    </submittedName>
</protein>
<evidence type="ECO:0000256" key="3">
    <source>
        <dbReference type="ARBA" id="ARBA00022475"/>
    </source>
</evidence>
<reference evidence="9 10" key="1">
    <citation type="submission" date="2019-06" db="EMBL/GenBank/DDBJ databases">
        <title>YIM 131921 draft genome.</title>
        <authorList>
            <person name="Jiang L."/>
        </authorList>
    </citation>
    <scope>NUCLEOTIDE SEQUENCE [LARGE SCALE GENOMIC DNA]</scope>
    <source>
        <strain evidence="9 10">YIM 131921</strain>
    </source>
</reference>
<dbReference type="InterPro" id="IPR035906">
    <property type="entry name" value="MetI-like_sf"/>
</dbReference>
<keyword evidence="4 7" id="KW-0812">Transmembrane</keyword>
<dbReference type="OrthoDB" id="8444880at2"/>
<comment type="subcellular location">
    <subcellularLocation>
        <location evidence="1 7">Cell membrane</location>
        <topology evidence="1 7">Multi-pass membrane protein</topology>
    </subcellularLocation>
</comment>
<dbReference type="InterPro" id="IPR050901">
    <property type="entry name" value="BP-dep_ABC_trans_perm"/>
</dbReference>
<feature type="transmembrane region" description="Helical" evidence="7">
    <location>
        <begin position="214"/>
        <end position="241"/>
    </location>
</feature>
<dbReference type="PANTHER" id="PTHR32243:SF18">
    <property type="entry name" value="INNER MEMBRANE ABC TRANSPORTER PERMEASE PROTEIN YCJP"/>
    <property type="match status" value="1"/>
</dbReference>
<dbReference type="Pfam" id="PF00528">
    <property type="entry name" value="BPD_transp_1"/>
    <property type="match status" value="1"/>
</dbReference>
<evidence type="ECO:0000256" key="5">
    <source>
        <dbReference type="ARBA" id="ARBA00022989"/>
    </source>
</evidence>
<sequence length="300" mass="32573">MSAPGDASAGDGAARAGLLALIALYCAAPFLWLALAAFDPDARLFLQWPETVSFSNFRRAFVEEDGLLWLLNSLVVCGLATLLVAVLAGFGGYALSRTRARWKRPFLYSIILIRVIPPTALIVPLYKVMLTANLSVNAAVRAVLPSDWVRPAMRMVGFIDGYLGLILLLATLQLPLALWIMKTFFDAIPREFEEAAIMDGAGFGKRLRRVLLPLAMPGLAASGLFAFIACWGDFLLPLTFISSPELRMLPLGLYSAFMRSDQVDYGLLAAIAVVYTLPAILAFALARRLLVQTFSGGLKG</sequence>
<evidence type="ECO:0000256" key="4">
    <source>
        <dbReference type="ARBA" id="ARBA00022692"/>
    </source>
</evidence>
<evidence type="ECO:0000256" key="6">
    <source>
        <dbReference type="ARBA" id="ARBA00023136"/>
    </source>
</evidence>
<evidence type="ECO:0000256" key="7">
    <source>
        <dbReference type="RuleBase" id="RU363032"/>
    </source>
</evidence>
<keyword evidence="2 7" id="KW-0813">Transport</keyword>
<accession>A0A5C4MZG8</accession>
<feature type="transmembrane region" description="Helical" evidence="7">
    <location>
        <begin position="161"/>
        <end position="181"/>
    </location>
</feature>
<dbReference type="RefSeq" id="WP_139075781.1">
    <property type="nucleotide sequence ID" value="NZ_VDFU01000004.1"/>
</dbReference>
<evidence type="ECO:0000256" key="1">
    <source>
        <dbReference type="ARBA" id="ARBA00004651"/>
    </source>
</evidence>
<dbReference type="PROSITE" id="PS50928">
    <property type="entry name" value="ABC_TM1"/>
    <property type="match status" value="1"/>
</dbReference>
<organism evidence="9 10">
    <name type="scientific">Rubellimicrobium rubrum</name>
    <dbReference type="NCBI Taxonomy" id="2585369"/>
    <lineage>
        <taxon>Bacteria</taxon>
        <taxon>Pseudomonadati</taxon>
        <taxon>Pseudomonadota</taxon>
        <taxon>Alphaproteobacteria</taxon>
        <taxon>Rhodobacterales</taxon>
        <taxon>Roseobacteraceae</taxon>
        <taxon>Rubellimicrobium</taxon>
    </lineage>
</organism>
<evidence type="ECO:0000259" key="8">
    <source>
        <dbReference type="PROSITE" id="PS50928"/>
    </source>
</evidence>
<comment type="similarity">
    <text evidence="7">Belongs to the binding-protein-dependent transport system permease family.</text>
</comment>
<feature type="domain" description="ABC transmembrane type-1" evidence="8">
    <location>
        <begin position="70"/>
        <end position="286"/>
    </location>
</feature>
<feature type="transmembrane region" description="Helical" evidence="7">
    <location>
        <begin position="265"/>
        <end position="286"/>
    </location>
</feature>
<keyword evidence="3" id="KW-1003">Cell membrane</keyword>
<dbReference type="Gene3D" id="1.10.3720.10">
    <property type="entry name" value="MetI-like"/>
    <property type="match status" value="1"/>
</dbReference>
<dbReference type="CDD" id="cd06261">
    <property type="entry name" value="TM_PBP2"/>
    <property type="match status" value="1"/>
</dbReference>
<dbReference type="InterPro" id="IPR000515">
    <property type="entry name" value="MetI-like"/>
</dbReference>
<keyword evidence="10" id="KW-1185">Reference proteome</keyword>
<dbReference type="GO" id="GO:0055085">
    <property type="term" value="P:transmembrane transport"/>
    <property type="evidence" value="ECO:0007669"/>
    <property type="project" value="InterPro"/>
</dbReference>
<keyword evidence="6 7" id="KW-0472">Membrane</keyword>
<dbReference type="PANTHER" id="PTHR32243">
    <property type="entry name" value="MALTOSE TRANSPORT SYSTEM PERMEASE-RELATED"/>
    <property type="match status" value="1"/>
</dbReference>
<feature type="transmembrane region" description="Helical" evidence="7">
    <location>
        <begin position="106"/>
        <end position="126"/>
    </location>
</feature>
<comment type="caution">
    <text evidence="9">The sequence shown here is derived from an EMBL/GenBank/DDBJ whole genome shotgun (WGS) entry which is preliminary data.</text>
</comment>
<dbReference type="SUPFAM" id="SSF161098">
    <property type="entry name" value="MetI-like"/>
    <property type="match status" value="1"/>
</dbReference>
<feature type="transmembrane region" description="Helical" evidence="7">
    <location>
        <begin position="67"/>
        <end position="94"/>
    </location>
</feature>
<gene>
    <name evidence="9" type="ORF">FHG66_05750</name>
</gene>
<dbReference type="Proteomes" id="UP000305887">
    <property type="component" value="Unassembled WGS sequence"/>
</dbReference>
<evidence type="ECO:0000256" key="2">
    <source>
        <dbReference type="ARBA" id="ARBA00022448"/>
    </source>
</evidence>
<dbReference type="EMBL" id="VDFU01000004">
    <property type="protein sequence ID" value="TNC51660.1"/>
    <property type="molecule type" value="Genomic_DNA"/>
</dbReference>